<name>A0A9D4EVM7_DREPO</name>
<dbReference type="GO" id="GO:0006364">
    <property type="term" value="P:rRNA processing"/>
    <property type="evidence" value="ECO:0007669"/>
    <property type="project" value="InterPro"/>
</dbReference>
<keyword evidence="4" id="KW-1185">Reference proteome</keyword>
<feature type="domain" description="S1 motif" evidence="2">
    <location>
        <begin position="238"/>
        <end position="307"/>
    </location>
</feature>
<dbReference type="AlphaFoldDB" id="A0A9D4EVM7"/>
<protein>
    <recommendedName>
        <fullName evidence="2">S1 motif domain-containing protein</fullName>
    </recommendedName>
</protein>
<dbReference type="SUPFAM" id="SSF50249">
    <property type="entry name" value="Nucleic acid-binding proteins"/>
    <property type="match status" value="8"/>
</dbReference>
<feature type="compositionally biased region" description="Basic residues" evidence="1">
    <location>
        <begin position="965"/>
        <end position="975"/>
    </location>
</feature>
<evidence type="ECO:0000259" key="2">
    <source>
        <dbReference type="PROSITE" id="PS50126"/>
    </source>
</evidence>
<reference evidence="3" key="1">
    <citation type="journal article" date="2019" name="bioRxiv">
        <title>The Genome of the Zebra Mussel, Dreissena polymorpha: A Resource for Invasive Species Research.</title>
        <authorList>
            <person name="McCartney M.A."/>
            <person name="Auch B."/>
            <person name="Kono T."/>
            <person name="Mallez S."/>
            <person name="Zhang Y."/>
            <person name="Obille A."/>
            <person name="Becker A."/>
            <person name="Abrahante J.E."/>
            <person name="Garbe J."/>
            <person name="Badalamenti J.P."/>
            <person name="Herman A."/>
            <person name="Mangelson H."/>
            <person name="Liachko I."/>
            <person name="Sullivan S."/>
            <person name="Sone E.D."/>
            <person name="Koren S."/>
            <person name="Silverstein K.A.T."/>
            <person name="Beckman K.B."/>
            <person name="Gohl D.M."/>
        </authorList>
    </citation>
    <scope>NUCLEOTIDE SEQUENCE</scope>
    <source>
        <strain evidence="3">Duluth1</strain>
        <tissue evidence="3">Whole animal</tissue>
    </source>
</reference>
<feature type="compositionally biased region" description="Basic and acidic residues" evidence="1">
    <location>
        <begin position="950"/>
        <end position="964"/>
    </location>
</feature>
<feature type="compositionally biased region" description="Basic and acidic residues" evidence="1">
    <location>
        <begin position="1035"/>
        <end position="1053"/>
    </location>
</feature>
<feature type="compositionally biased region" description="Basic and acidic residues" evidence="1">
    <location>
        <begin position="922"/>
        <end position="935"/>
    </location>
</feature>
<proteinExistence type="predicted"/>
<dbReference type="PANTHER" id="PTHR23270:SF10">
    <property type="entry name" value="PROTEIN RRP5 HOMOLOG"/>
    <property type="match status" value="1"/>
</dbReference>
<dbReference type="FunFam" id="2.40.50.140:FF:000103">
    <property type="entry name" value="protein RRP5 homolog"/>
    <property type="match status" value="1"/>
</dbReference>
<feature type="domain" description="S1 motif" evidence="2">
    <location>
        <begin position="719"/>
        <end position="789"/>
    </location>
</feature>
<dbReference type="Pfam" id="PF00575">
    <property type="entry name" value="S1"/>
    <property type="match status" value="2"/>
</dbReference>
<dbReference type="SMART" id="SM00316">
    <property type="entry name" value="S1"/>
    <property type="match status" value="7"/>
</dbReference>
<comment type="caution">
    <text evidence="3">The sequence shown here is derived from an EMBL/GenBank/DDBJ whole genome shotgun (WGS) entry which is preliminary data.</text>
</comment>
<feature type="compositionally biased region" description="Basic and acidic residues" evidence="1">
    <location>
        <begin position="1017"/>
        <end position="1028"/>
    </location>
</feature>
<feature type="region of interest" description="Disordered" evidence="1">
    <location>
        <begin position="1095"/>
        <end position="1119"/>
    </location>
</feature>
<feature type="region of interest" description="Disordered" evidence="1">
    <location>
        <begin position="912"/>
        <end position="1062"/>
    </location>
</feature>
<reference evidence="3" key="2">
    <citation type="submission" date="2020-11" db="EMBL/GenBank/DDBJ databases">
        <authorList>
            <person name="McCartney M.A."/>
            <person name="Auch B."/>
            <person name="Kono T."/>
            <person name="Mallez S."/>
            <person name="Becker A."/>
            <person name="Gohl D.M."/>
            <person name="Silverstein K.A.T."/>
            <person name="Koren S."/>
            <person name="Bechman K.B."/>
            <person name="Herman A."/>
            <person name="Abrahante J.E."/>
            <person name="Garbe J."/>
        </authorList>
    </citation>
    <scope>NUCLEOTIDE SEQUENCE</scope>
    <source>
        <strain evidence="3">Duluth1</strain>
        <tissue evidence="3">Whole animal</tissue>
    </source>
</reference>
<dbReference type="InterPro" id="IPR057300">
    <property type="entry name" value="OB_Rrp5"/>
</dbReference>
<accession>A0A9D4EVM7</accession>
<dbReference type="Proteomes" id="UP000828390">
    <property type="component" value="Unassembled WGS sequence"/>
</dbReference>
<feature type="domain" description="S1 motif" evidence="2">
    <location>
        <begin position="812"/>
        <end position="882"/>
    </location>
</feature>
<feature type="domain" description="S1 motif" evidence="2">
    <location>
        <begin position="531"/>
        <end position="603"/>
    </location>
</feature>
<gene>
    <name evidence="3" type="ORF">DPMN_164676</name>
</gene>
<feature type="domain" description="S1 motif" evidence="2">
    <location>
        <begin position="638"/>
        <end position="710"/>
    </location>
</feature>
<organism evidence="3 4">
    <name type="scientific">Dreissena polymorpha</name>
    <name type="common">Zebra mussel</name>
    <name type="synonym">Mytilus polymorpha</name>
    <dbReference type="NCBI Taxonomy" id="45954"/>
    <lineage>
        <taxon>Eukaryota</taxon>
        <taxon>Metazoa</taxon>
        <taxon>Spiralia</taxon>
        <taxon>Lophotrochozoa</taxon>
        <taxon>Mollusca</taxon>
        <taxon>Bivalvia</taxon>
        <taxon>Autobranchia</taxon>
        <taxon>Heteroconchia</taxon>
        <taxon>Euheterodonta</taxon>
        <taxon>Imparidentia</taxon>
        <taxon>Neoheterodontei</taxon>
        <taxon>Myida</taxon>
        <taxon>Dreissenoidea</taxon>
        <taxon>Dreissenidae</taxon>
        <taxon>Dreissena</taxon>
    </lineage>
</organism>
<dbReference type="Gene3D" id="2.40.50.140">
    <property type="entry name" value="Nucleic acid-binding proteins"/>
    <property type="match status" value="6"/>
</dbReference>
<evidence type="ECO:0000313" key="3">
    <source>
        <dbReference type="EMBL" id="KAH3786569.1"/>
    </source>
</evidence>
<dbReference type="InterPro" id="IPR045209">
    <property type="entry name" value="Rrp5"/>
</dbReference>
<feature type="domain" description="S1 motif" evidence="2">
    <location>
        <begin position="58"/>
        <end position="127"/>
    </location>
</feature>
<evidence type="ECO:0000256" key="1">
    <source>
        <dbReference type="SAM" id="MobiDB-lite"/>
    </source>
</evidence>
<feature type="domain" description="S1 motif" evidence="2">
    <location>
        <begin position="1"/>
        <end position="38"/>
    </location>
</feature>
<dbReference type="CDD" id="cd04461">
    <property type="entry name" value="S1_Rrp5_repeat_hs8_sc7"/>
    <property type="match status" value="1"/>
</dbReference>
<feature type="compositionally biased region" description="Basic residues" evidence="1">
    <location>
        <begin position="1000"/>
        <end position="1016"/>
    </location>
</feature>
<sequence>MADVTLTNPEKKFTVGQKLKCRVLMVNKKRSVVFLTHKKSLLTSKYPVVCDLSEVKVGMELEGFISSIKDFGCFVTFYNNLQGLAPTPLLSTEKIAYPEKVFFPGQIVRCKVVSVDPANSKLKLTFVLEGKKAFGGQDVFTEFNIGQCMKCTITNKNNTGVDVELEGSKKKAFIPRSHLSDFVDLCHALWEKHKVGDVIETAMFWHKTKTPILTCKQSLIVAAKEGQLEKSFSDIEPGMMLPGVVKNVQPYGVFVEFASGLFGLVPNQYGTDKRLPDLSAVYRQGQTVVAKVVEVNADKERFLVSLRMQDCYHGNSEIGLQITAAYLHDRQQLLAIEMKAGGVRGTLASTTLGSVHMATIDQVTDLGVIGHMEVTGVKVVAVKDNVKGMDISVGDTLHCVVLYIDLNKQCLEVAFTSQLVKDVIKRYQAKKHTEQAKVSQTVKSCVLMVKDDYVLVSLKGHCRGQLAYLPARRHWNDVLEKHQYEAGQENSVVIKSVEGGVVLAMLKIHEDRERDEEDKVSHTPTHNLTLGQVCNAKIRKIFPDQVYINIGGTHGRVHRTEMADSTVNGTSPVDSLQMSQEIQVRVIGFRDAKTFKYLPISHPHLRRAMPECTMKPSSLELGTLPENYDCTKTIVNVGDHVVAFVTKVTSQCVHAQLNQHISGKVHTLYLSDDIQVLRSPEQHFKVGRGYNATVIGLENKNKNLATLSFRKKNPVVQQGKATLGVITAINPGTGLNLQLADGIHGTVDLTDILNHYVDNPTASFSLGEIITGFVVEYNIIAKRAVVSLRHSREDFAKPKDPRISSLSDLATGKVLRGYVNKVSNQGLHISVGHGLWGLVTPDCVIGGRDLDNLHEHFSVSQVVTIMVTSVNKDTAKIQLSMLEKNTHVPVVLKSAARKRNISISSDVDLEENEKVKRSRKMSANDDTGKEVQISRKKDKKIQKDQNVSSEPEKSIDSDDIVEKKAAKKEKNKKKNQPKDISEKHSQNVTEEKENSESKVVKVKKGVKVKERGKKRSSKEQTEVEEIKAVSKKKREMFVTEANDKAGDTKKSETKEDDSDSGIEVKVVSASQETMVLDVEDKFSWNSDFKLPVLGKGEISDDESESEAQTALPTDRPTDIQQNSIPFFFEEGHNDILEEFKNSSVKKVSYTAGNYCTKLKLVYRATVAAPAIAGTLVPITASVKISILSLEPPPP</sequence>
<dbReference type="Pfam" id="PF24682">
    <property type="entry name" value="OB_RRP5"/>
    <property type="match status" value="1"/>
</dbReference>
<dbReference type="EMBL" id="JAIWYP010000008">
    <property type="protein sequence ID" value="KAH3786569.1"/>
    <property type="molecule type" value="Genomic_DNA"/>
</dbReference>
<dbReference type="InterPro" id="IPR057302">
    <property type="entry name" value="Rrp5_S1"/>
</dbReference>
<dbReference type="GO" id="GO:0032040">
    <property type="term" value="C:small-subunit processome"/>
    <property type="evidence" value="ECO:0007669"/>
    <property type="project" value="TreeGrafter"/>
</dbReference>
<dbReference type="PROSITE" id="PS50126">
    <property type="entry name" value="S1"/>
    <property type="match status" value="7"/>
</dbReference>
<dbReference type="PANTHER" id="PTHR23270">
    <property type="entry name" value="PROGRAMMED CELL DEATH PROTEIN 11 PRE-RRNA PROCESSING PROTEIN RRP5"/>
    <property type="match status" value="1"/>
</dbReference>
<dbReference type="FunFam" id="2.40.50.140:FF:000175">
    <property type="entry name" value="Programmed cell death 11"/>
    <property type="match status" value="1"/>
</dbReference>
<feature type="compositionally biased region" description="Basic and acidic residues" evidence="1">
    <location>
        <begin position="976"/>
        <end position="999"/>
    </location>
</feature>
<dbReference type="InterPro" id="IPR012340">
    <property type="entry name" value="NA-bd_OB-fold"/>
</dbReference>
<dbReference type="InterPro" id="IPR003029">
    <property type="entry name" value="S1_domain"/>
</dbReference>
<evidence type="ECO:0000313" key="4">
    <source>
        <dbReference type="Proteomes" id="UP000828390"/>
    </source>
</evidence>
<dbReference type="GO" id="GO:0003723">
    <property type="term" value="F:RNA binding"/>
    <property type="evidence" value="ECO:0007669"/>
    <property type="project" value="TreeGrafter"/>
</dbReference>
<dbReference type="Pfam" id="PF23459">
    <property type="entry name" value="S1_RRP5"/>
    <property type="match status" value="1"/>
</dbReference>